<dbReference type="eggNOG" id="ENOG502QRCB">
    <property type="taxonomic scope" value="Eukaryota"/>
</dbReference>
<dbReference type="Gene3D" id="3.30.2300.10">
    <property type="entry name" value="THUMP superfamily"/>
    <property type="match status" value="1"/>
</dbReference>
<feature type="region of interest" description="Disordered" evidence="2">
    <location>
        <begin position="694"/>
        <end position="716"/>
    </location>
</feature>
<dbReference type="CDD" id="cd11717">
    <property type="entry name" value="THUMP_THUMPD1_like"/>
    <property type="match status" value="1"/>
</dbReference>
<organism evidence="5">
    <name type="scientific">Selaginella moellendorffii</name>
    <name type="common">Spikemoss</name>
    <dbReference type="NCBI Taxonomy" id="88036"/>
    <lineage>
        <taxon>Eukaryota</taxon>
        <taxon>Viridiplantae</taxon>
        <taxon>Streptophyta</taxon>
        <taxon>Embryophyta</taxon>
        <taxon>Tracheophyta</taxon>
        <taxon>Lycopodiopsida</taxon>
        <taxon>Selaginellales</taxon>
        <taxon>Selaginellaceae</taxon>
        <taxon>Selaginella</taxon>
    </lineage>
</organism>
<proteinExistence type="predicted"/>
<feature type="domain" description="FCP1 homology" evidence="3">
    <location>
        <begin position="248"/>
        <end position="294"/>
    </location>
</feature>
<evidence type="ECO:0000259" key="3">
    <source>
        <dbReference type="Pfam" id="PF03031"/>
    </source>
</evidence>
<keyword evidence="1" id="KW-0175">Coiled coil</keyword>
<dbReference type="HOGENOM" id="CLU_374465_0_0_1"/>
<evidence type="ECO:0000313" key="4">
    <source>
        <dbReference type="EMBL" id="EFJ20352.1"/>
    </source>
</evidence>
<evidence type="ECO:0000256" key="2">
    <source>
        <dbReference type="SAM" id="MobiDB-lite"/>
    </source>
</evidence>
<dbReference type="InterPro" id="IPR040183">
    <property type="entry name" value="THUMPD1-like"/>
</dbReference>
<reference evidence="4 5" key="1">
    <citation type="journal article" date="2011" name="Science">
        <title>The Selaginella genome identifies genetic changes associated with the evolution of vascular plants.</title>
        <authorList>
            <person name="Banks J.A."/>
            <person name="Nishiyama T."/>
            <person name="Hasebe M."/>
            <person name="Bowman J.L."/>
            <person name="Gribskov M."/>
            <person name="dePamphilis C."/>
            <person name="Albert V.A."/>
            <person name="Aono N."/>
            <person name="Aoyama T."/>
            <person name="Ambrose B.A."/>
            <person name="Ashton N.W."/>
            <person name="Axtell M.J."/>
            <person name="Barker E."/>
            <person name="Barker M.S."/>
            <person name="Bennetzen J.L."/>
            <person name="Bonawitz N.D."/>
            <person name="Chapple C."/>
            <person name="Cheng C."/>
            <person name="Correa L.G."/>
            <person name="Dacre M."/>
            <person name="DeBarry J."/>
            <person name="Dreyer I."/>
            <person name="Elias M."/>
            <person name="Engstrom E.M."/>
            <person name="Estelle M."/>
            <person name="Feng L."/>
            <person name="Finet C."/>
            <person name="Floyd S.K."/>
            <person name="Frommer W.B."/>
            <person name="Fujita T."/>
            <person name="Gramzow L."/>
            <person name="Gutensohn M."/>
            <person name="Harholt J."/>
            <person name="Hattori M."/>
            <person name="Heyl A."/>
            <person name="Hirai T."/>
            <person name="Hiwatashi Y."/>
            <person name="Ishikawa M."/>
            <person name="Iwata M."/>
            <person name="Karol K.G."/>
            <person name="Koehler B."/>
            <person name="Kolukisaoglu U."/>
            <person name="Kubo M."/>
            <person name="Kurata T."/>
            <person name="Lalonde S."/>
            <person name="Li K."/>
            <person name="Li Y."/>
            <person name="Litt A."/>
            <person name="Lyons E."/>
            <person name="Manning G."/>
            <person name="Maruyama T."/>
            <person name="Michael T.P."/>
            <person name="Mikami K."/>
            <person name="Miyazaki S."/>
            <person name="Morinaga S."/>
            <person name="Murata T."/>
            <person name="Mueller-Roeber B."/>
            <person name="Nelson D.R."/>
            <person name="Obara M."/>
            <person name="Oguri Y."/>
            <person name="Olmstead R.G."/>
            <person name="Onodera N."/>
            <person name="Petersen B.L."/>
            <person name="Pils B."/>
            <person name="Prigge M."/>
            <person name="Rensing S.A."/>
            <person name="Riano-Pachon D.M."/>
            <person name="Roberts A.W."/>
            <person name="Sato Y."/>
            <person name="Scheller H.V."/>
            <person name="Schulz B."/>
            <person name="Schulz C."/>
            <person name="Shakirov E.V."/>
            <person name="Shibagaki N."/>
            <person name="Shinohara N."/>
            <person name="Shippen D.E."/>
            <person name="Soerensen I."/>
            <person name="Sotooka R."/>
            <person name="Sugimoto N."/>
            <person name="Sugita M."/>
            <person name="Sumikawa N."/>
            <person name="Tanurdzic M."/>
            <person name="Theissen G."/>
            <person name="Ulvskov P."/>
            <person name="Wakazuki S."/>
            <person name="Weng J.K."/>
            <person name="Willats W.W."/>
            <person name="Wipf D."/>
            <person name="Wolf P.G."/>
            <person name="Yang L."/>
            <person name="Zimmer A.D."/>
            <person name="Zhu Q."/>
            <person name="Mitros T."/>
            <person name="Hellsten U."/>
            <person name="Loque D."/>
            <person name="Otillar R."/>
            <person name="Salamov A."/>
            <person name="Schmutz J."/>
            <person name="Shapiro H."/>
            <person name="Lindquist E."/>
            <person name="Lucas S."/>
            <person name="Rokhsar D."/>
            <person name="Grigoriev I.V."/>
        </authorList>
    </citation>
    <scope>NUCLEOTIDE SEQUENCE [LARGE SCALE GENOMIC DNA]</scope>
</reference>
<name>D8S4Y2_SELML</name>
<dbReference type="InterPro" id="IPR036412">
    <property type="entry name" value="HAD-like_sf"/>
</dbReference>
<dbReference type="SUPFAM" id="SSF56784">
    <property type="entry name" value="HAD-like"/>
    <property type="match status" value="1"/>
</dbReference>
<dbReference type="Pfam" id="PF03031">
    <property type="entry name" value="NIF"/>
    <property type="match status" value="1"/>
</dbReference>
<dbReference type="AlphaFoldDB" id="D8S4Y2"/>
<protein>
    <recommendedName>
        <fullName evidence="3">FCP1 homology domain-containing protein</fullName>
    </recommendedName>
</protein>
<dbReference type="InterPro" id="IPR023214">
    <property type="entry name" value="HAD_sf"/>
</dbReference>
<dbReference type="Proteomes" id="UP000001514">
    <property type="component" value="Unassembled WGS sequence"/>
</dbReference>
<feature type="coiled-coil region" evidence="1">
    <location>
        <begin position="335"/>
        <end position="371"/>
    </location>
</feature>
<feature type="compositionally biased region" description="Polar residues" evidence="2">
    <location>
        <begin position="699"/>
        <end position="716"/>
    </location>
</feature>
<accession>D8S4Y2</accession>
<dbReference type="GO" id="GO:0003723">
    <property type="term" value="F:RNA binding"/>
    <property type="evidence" value="ECO:0000318"/>
    <property type="project" value="GO_Central"/>
</dbReference>
<keyword evidence="5" id="KW-1185">Reference proteome</keyword>
<dbReference type="GO" id="GO:0006400">
    <property type="term" value="P:tRNA modification"/>
    <property type="evidence" value="ECO:0000318"/>
    <property type="project" value="GO_Central"/>
</dbReference>
<dbReference type="InParanoid" id="D8S4Y2"/>
<dbReference type="PANTHER" id="PTHR13452">
    <property type="entry name" value="THUMP DOMAIN CONTAINING PROTEIN 1-RELATED"/>
    <property type="match status" value="1"/>
</dbReference>
<evidence type="ECO:0000313" key="5">
    <source>
        <dbReference type="Proteomes" id="UP000001514"/>
    </source>
</evidence>
<dbReference type="PANTHER" id="PTHR13452:SF13">
    <property type="entry name" value="OS02G0672400 PROTEIN"/>
    <property type="match status" value="1"/>
</dbReference>
<evidence type="ECO:0000256" key="1">
    <source>
        <dbReference type="SAM" id="Coils"/>
    </source>
</evidence>
<dbReference type="Gramene" id="EFJ20352">
    <property type="protein sequence ID" value="EFJ20352"/>
    <property type="gene ID" value="SELMODRAFT_443858"/>
</dbReference>
<dbReference type="EMBL" id="GL377602">
    <property type="protein sequence ID" value="EFJ20352.1"/>
    <property type="molecule type" value="Genomic_DNA"/>
</dbReference>
<dbReference type="Gene3D" id="3.40.50.1000">
    <property type="entry name" value="HAD superfamily/HAD-like"/>
    <property type="match status" value="1"/>
</dbReference>
<gene>
    <name evidence="4" type="ORF">SELMODRAFT_443858</name>
</gene>
<sequence>MPLALESNASHTLLWRIIPALDSSSLAHFSATKEIMDILPQYIGTSSSIPGDETPKDNEDKSTASPSGVFSLIKLSGSGIVFLSTPDDTDVVSVLSRVLDDIRAPHTKPFSWCNRLTPVQATCASEEEAIFVTVLGLLRDDAGGIVSKTGRSNLKYAVGFNSRAAEDGNTGVERDGCIAAVARAMQEFEQQASVNLSNPEIVVAVELIPLVGKTTPLAGISLLPKEVEDECLSRSLWHTRVEDWNFPWLYVTKRPGLDEFLAAMVEIYTIVIYTRSMTFHARWIVDEVIDPHGRKGLDPLEKKRKEDAYKQGKFDGEKFNLDEVILGDDAVEDVFEDDDKAVEEKEERVKAEEERLKAQQEREKLEAEDKLLTPDSSGPLWRYIVNFIPEDKLSRSKKLAAHEYISKKFKSDDYKCLIALLARKKHLIDDLNCLGNLSVNSKAGYYDALVQVFHGLEGPWDLEFILPVLRKVTCNYFYYGKGMQVTCFNSEKLWDLCKTTIPMLDTLQEIRFDEIIPMVATLNFLRDENLLGITVPDWFQPCSSWMWWPHFVTIDFERSLLKGELGQKLATSDTKGLLGKLSSASCRIVPGKERDLCYKKDEGLQAGMDFFATPFEESKNKFLFVDGQVVNCGLWLMTDFNSEQNAREMAAKLCADLGLKLQARCEDQIGLHPVQVPGPAEEKDLTISESLFHHRSSARRGTNSQSEASCAQSRHTSASSASLERVLAFVSNLMVTGTAQAR</sequence>
<dbReference type="InterPro" id="IPR004274">
    <property type="entry name" value="FCP1_dom"/>
</dbReference>
<dbReference type="KEGG" id="smo:SELMODRAFT_443858"/>